<dbReference type="InterPro" id="IPR007055">
    <property type="entry name" value="BON_dom"/>
</dbReference>
<dbReference type="PANTHER" id="PTHR34606">
    <property type="entry name" value="BON DOMAIN-CONTAINING PROTEIN"/>
    <property type="match status" value="1"/>
</dbReference>
<name>A0A7Z2JC87_9BURK</name>
<dbReference type="InterPro" id="IPR051686">
    <property type="entry name" value="Lipoprotein_DolP"/>
</dbReference>
<accession>A0A7Z2JC87</accession>
<dbReference type="KEGG" id="pacp:FAZ97_27075"/>
<evidence type="ECO:0000313" key="4">
    <source>
        <dbReference type="Proteomes" id="UP000434209"/>
    </source>
</evidence>
<keyword evidence="1" id="KW-0732">Signal</keyword>
<dbReference type="RefSeq" id="WP_158761663.1">
    <property type="nucleotide sequence ID" value="NZ_CP046911.1"/>
</dbReference>
<evidence type="ECO:0000256" key="1">
    <source>
        <dbReference type="SAM" id="SignalP"/>
    </source>
</evidence>
<dbReference type="EMBL" id="CP046911">
    <property type="protein sequence ID" value="QGZ58643.1"/>
    <property type="molecule type" value="Genomic_DNA"/>
</dbReference>
<dbReference type="Gene3D" id="3.30.1340.30">
    <property type="match status" value="1"/>
</dbReference>
<evidence type="ECO:0000313" key="3">
    <source>
        <dbReference type="EMBL" id="QGZ58643.1"/>
    </source>
</evidence>
<evidence type="ECO:0000259" key="2">
    <source>
        <dbReference type="PROSITE" id="PS50914"/>
    </source>
</evidence>
<organism evidence="3 4">
    <name type="scientific">Paraburkholderia acidiphila</name>
    <dbReference type="NCBI Taxonomy" id="2571747"/>
    <lineage>
        <taxon>Bacteria</taxon>
        <taxon>Pseudomonadati</taxon>
        <taxon>Pseudomonadota</taxon>
        <taxon>Betaproteobacteria</taxon>
        <taxon>Burkholderiales</taxon>
        <taxon>Burkholderiaceae</taxon>
        <taxon>Paraburkholderia</taxon>
    </lineage>
</organism>
<reference evidence="3 4" key="1">
    <citation type="submission" date="2019-12" db="EMBL/GenBank/DDBJ databases">
        <title>Paraburkholderia acidiphila 7Q-K02 sp. nov and Paraburkholderia acidisoli DHF22 sp. nov., two strains isolated from forest soil.</title>
        <authorList>
            <person name="Gao Z."/>
            <person name="Qiu L."/>
        </authorList>
    </citation>
    <scope>NUCLEOTIDE SEQUENCE [LARGE SCALE GENOMIC DNA]</scope>
    <source>
        <strain evidence="3 4">7Q-K02</strain>
    </source>
</reference>
<protein>
    <submittedName>
        <fullName evidence="3">BON domain-containing protein</fullName>
    </submittedName>
</protein>
<dbReference type="Pfam" id="PF04972">
    <property type="entry name" value="BON"/>
    <property type="match status" value="1"/>
</dbReference>
<dbReference type="PROSITE" id="PS50914">
    <property type="entry name" value="BON"/>
    <property type="match status" value="1"/>
</dbReference>
<gene>
    <name evidence="3" type="ORF">FAZ97_27075</name>
</gene>
<dbReference type="AlphaFoldDB" id="A0A7Z2JC87"/>
<dbReference type="OrthoDB" id="9132396at2"/>
<dbReference type="Proteomes" id="UP000434209">
    <property type="component" value="Chromosome 3"/>
</dbReference>
<feature type="chain" id="PRO_5030865629" evidence="1">
    <location>
        <begin position="27"/>
        <end position="124"/>
    </location>
</feature>
<keyword evidence="4" id="KW-1185">Reference proteome</keyword>
<feature type="domain" description="BON" evidence="2">
    <location>
        <begin position="52"/>
        <end position="120"/>
    </location>
</feature>
<proteinExistence type="predicted"/>
<dbReference type="PANTHER" id="PTHR34606:SF15">
    <property type="entry name" value="BON DOMAIN-CONTAINING PROTEIN"/>
    <property type="match status" value="1"/>
</dbReference>
<feature type="signal peptide" evidence="1">
    <location>
        <begin position="1"/>
        <end position="26"/>
    </location>
</feature>
<sequence>MKSNLRYLRYALCAFSLLTAAGMAQAQSASAPMDTSMAPAATQAAPTSATKTDRALARAVRRALSRAQGFNVSGVFVRARSGAVTLSGTVRTGDQIRQAEEVTRSVQGVTSVSNKLTLFHGGNG</sequence>